<comment type="similarity">
    <text evidence="2">Belongs to the FliN/MopA/SpaO family.</text>
</comment>
<dbReference type="Pfam" id="PF01052">
    <property type="entry name" value="FliMN_C"/>
    <property type="match status" value="1"/>
</dbReference>
<dbReference type="InterPro" id="IPR051469">
    <property type="entry name" value="FliN/MopA/SpaO"/>
</dbReference>
<organism evidence="8 9">
    <name type="scientific">Romboutsia hominis</name>
    <dbReference type="NCBI Taxonomy" id="1507512"/>
    <lineage>
        <taxon>Bacteria</taxon>
        <taxon>Bacillati</taxon>
        <taxon>Bacillota</taxon>
        <taxon>Clostridia</taxon>
        <taxon>Peptostreptococcales</taxon>
        <taxon>Peptostreptococcaceae</taxon>
        <taxon>Romboutsia</taxon>
    </lineage>
</organism>
<accession>A0A2P2BPH3</accession>
<keyword evidence="3" id="KW-1003">Cell membrane</keyword>
<dbReference type="Proteomes" id="UP000245695">
    <property type="component" value="Chromosome 1"/>
</dbReference>
<feature type="domain" description="Flagellar motor switch protein FliN-like C-terminal" evidence="7">
    <location>
        <begin position="34"/>
        <end position="100"/>
    </location>
</feature>
<keyword evidence="6" id="KW-0472">Membrane</keyword>
<dbReference type="PANTHER" id="PTHR43484">
    <property type="match status" value="1"/>
</dbReference>
<evidence type="ECO:0000256" key="6">
    <source>
        <dbReference type="ARBA" id="ARBA00023136"/>
    </source>
</evidence>
<evidence type="ECO:0000256" key="4">
    <source>
        <dbReference type="ARBA" id="ARBA00022500"/>
    </source>
</evidence>
<dbReference type="PRINTS" id="PR00956">
    <property type="entry name" value="FLGMOTORFLIN"/>
</dbReference>
<keyword evidence="5" id="KW-0283">Flagellar rotation</keyword>
<evidence type="ECO:0000256" key="1">
    <source>
        <dbReference type="ARBA" id="ARBA00004413"/>
    </source>
</evidence>
<dbReference type="GO" id="GO:0003774">
    <property type="term" value="F:cytoskeletal motor activity"/>
    <property type="evidence" value="ECO:0007669"/>
    <property type="project" value="InterPro"/>
</dbReference>
<dbReference type="GO" id="GO:0009425">
    <property type="term" value="C:bacterial-type flagellum basal body"/>
    <property type="evidence" value="ECO:0007669"/>
    <property type="project" value="InterPro"/>
</dbReference>
<dbReference type="GO" id="GO:0006935">
    <property type="term" value="P:chemotaxis"/>
    <property type="evidence" value="ECO:0007669"/>
    <property type="project" value="UniProtKB-KW"/>
</dbReference>
<keyword evidence="4" id="KW-0145">Chemotaxis</keyword>
<dbReference type="KEGG" id="rhom:FRIFI_0691"/>
<comment type="subcellular location">
    <subcellularLocation>
        <location evidence="1">Cell membrane</location>
        <topology evidence="1">Peripheral membrane protein</topology>
        <orientation evidence="1">Cytoplasmic side</orientation>
    </subcellularLocation>
</comment>
<dbReference type="AlphaFoldDB" id="A0A2P2BPH3"/>
<dbReference type="GO" id="GO:0071973">
    <property type="term" value="P:bacterial-type flagellum-dependent cell motility"/>
    <property type="evidence" value="ECO:0007669"/>
    <property type="project" value="InterPro"/>
</dbReference>
<evidence type="ECO:0000259" key="7">
    <source>
        <dbReference type="Pfam" id="PF01052"/>
    </source>
</evidence>
<reference evidence="8 9" key="1">
    <citation type="submission" date="2014-09" db="EMBL/GenBank/DDBJ databases">
        <authorList>
            <person name="Hornung B.V."/>
        </authorList>
    </citation>
    <scope>NUCLEOTIDE SEQUENCE [LARGE SCALE GENOMIC DNA]</scope>
    <source>
        <strain evidence="8 9">FRIFI</strain>
    </source>
</reference>
<dbReference type="InterPro" id="IPR001543">
    <property type="entry name" value="FliN-like_C"/>
</dbReference>
<dbReference type="InterPro" id="IPR036429">
    <property type="entry name" value="SpoA-like_sf"/>
</dbReference>
<dbReference type="PANTHER" id="PTHR43484:SF1">
    <property type="entry name" value="FLAGELLAR MOTOR SWITCH PROTEIN FLIN"/>
    <property type="match status" value="1"/>
</dbReference>
<evidence type="ECO:0000256" key="5">
    <source>
        <dbReference type="ARBA" id="ARBA00022779"/>
    </source>
</evidence>
<proteinExistence type="inferred from homology"/>
<dbReference type="EMBL" id="LN650648">
    <property type="protein sequence ID" value="CEI72237.1"/>
    <property type="molecule type" value="Genomic_DNA"/>
</dbReference>
<evidence type="ECO:0000313" key="9">
    <source>
        <dbReference type="Proteomes" id="UP000245695"/>
    </source>
</evidence>
<dbReference type="SUPFAM" id="SSF101801">
    <property type="entry name" value="Surface presentation of antigens (SPOA)"/>
    <property type="match status" value="1"/>
</dbReference>
<evidence type="ECO:0000313" key="8">
    <source>
        <dbReference type="EMBL" id="CEI72237.1"/>
    </source>
</evidence>
<name>A0A2P2BPH3_9FIRM</name>
<sequence length="106" mass="11731">MKNEVDNVDVYEIEFEQLKEGEKTPLNSATDIFGALLDITVSMGSASEKIGRIINYKVGDIIELDKQVEENLDINVNGKMIASGESIIMDNRLAVRLAKIKSADED</sequence>
<dbReference type="Gene3D" id="2.30.330.10">
    <property type="entry name" value="SpoA-like"/>
    <property type="match status" value="1"/>
</dbReference>
<evidence type="ECO:0000256" key="3">
    <source>
        <dbReference type="ARBA" id="ARBA00022475"/>
    </source>
</evidence>
<evidence type="ECO:0000256" key="2">
    <source>
        <dbReference type="ARBA" id="ARBA00009226"/>
    </source>
</evidence>
<keyword evidence="9" id="KW-1185">Reference proteome</keyword>
<protein>
    <submittedName>
        <fullName evidence="8">Surface presentation of antigens (SPOA)</fullName>
    </submittedName>
</protein>
<dbReference type="GO" id="GO:0005886">
    <property type="term" value="C:plasma membrane"/>
    <property type="evidence" value="ECO:0007669"/>
    <property type="project" value="UniProtKB-SubCell"/>
</dbReference>
<gene>
    <name evidence="8" type="ORF">FRIFI_0691</name>
</gene>
<dbReference type="InterPro" id="IPR001172">
    <property type="entry name" value="FliN_T3SS_HrcQb"/>
</dbReference>
<dbReference type="RefSeq" id="WP_092926928.1">
    <property type="nucleotide sequence ID" value="NZ_FJTZ01000012.1"/>
</dbReference>